<dbReference type="InterPro" id="IPR010982">
    <property type="entry name" value="Lambda_DNA-bd_dom_sf"/>
</dbReference>
<dbReference type="Pfam" id="PF13560">
    <property type="entry name" value="HTH_31"/>
    <property type="match status" value="1"/>
</dbReference>
<evidence type="ECO:0000259" key="1">
    <source>
        <dbReference type="PROSITE" id="PS50943"/>
    </source>
</evidence>
<dbReference type="PATRIC" id="fig|1179773.3.peg.6793"/>
<dbReference type="SUPFAM" id="SSF47413">
    <property type="entry name" value="lambda repressor-like DNA-binding domains"/>
    <property type="match status" value="1"/>
</dbReference>
<name>K0KAX9_SACES</name>
<dbReference type="Gene3D" id="1.10.260.40">
    <property type="entry name" value="lambda repressor-like DNA-binding domains"/>
    <property type="match status" value="1"/>
</dbReference>
<dbReference type="STRING" id="1179773.BN6_67370"/>
<dbReference type="eggNOG" id="COG1396">
    <property type="taxonomic scope" value="Bacteria"/>
</dbReference>
<keyword evidence="3" id="KW-1185">Reference proteome</keyword>
<proteinExistence type="predicted"/>
<dbReference type="InterPro" id="IPR001387">
    <property type="entry name" value="Cro/C1-type_HTH"/>
</dbReference>
<dbReference type="CDD" id="cd00093">
    <property type="entry name" value="HTH_XRE"/>
    <property type="match status" value="1"/>
</dbReference>
<evidence type="ECO:0000313" key="2">
    <source>
        <dbReference type="EMBL" id="CCH33974.1"/>
    </source>
</evidence>
<reference evidence="2 3" key="1">
    <citation type="journal article" date="2012" name="BMC Genomics">
        <title>Complete genome sequence of Saccharothrix espanaensis DSM 44229T and comparison to the other completely sequenced Pseudonocardiaceae.</title>
        <authorList>
            <person name="Strobel T."/>
            <person name="Al-Dilaimi A."/>
            <person name="Blom J."/>
            <person name="Gessner A."/>
            <person name="Kalinowski J."/>
            <person name="Luzhetska M."/>
            <person name="Puhler A."/>
            <person name="Szczepanowski R."/>
            <person name="Bechthold A."/>
            <person name="Ruckert C."/>
        </authorList>
    </citation>
    <scope>NUCLEOTIDE SEQUENCE [LARGE SCALE GENOMIC DNA]</scope>
    <source>
        <strain evidence="3">ATCC 51144 / DSM 44229 / JCM 9112 / NBRC 15066 / NRRL 15764</strain>
    </source>
</reference>
<dbReference type="PROSITE" id="PS50943">
    <property type="entry name" value="HTH_CROC1"/>
    <property type="match status" value="1"/>
</dbReference>
<dbReference type="SUPFAM" id="SSF48452">
    <property type="entry name" value="TPR-like"/>
    <property type="match status" value="1"/>
</dbReference>
<dbReference type="AlphaFoldDB" id="K0KAX9"/>
<dbReference type="EMBL" id="HE804045">
    <property type="protein sequence ID" value="CCH33974.1"/>
    <property type="molecule type" value="Genomic_DNA"/>
</dbReference>
<organism evidence="2 3">
    <name type="scientific">Saccharothrix espanaensis (strain ATCC 51144 / DSM 44229 / JCM 9112 / NBRC 15066 / NRRL 15764)</name>
    <dbReference type="NCBI Taxonomy" id="1179773"/>
    <lineage>
        <taxon>Bacteria</taxon>
        <taxon>Bacillati</taxon>
        <taxon>Actinomycetota</taxon>
        <taxon>Actinomycetes</taxon>
        <taxon>Pseudonocardiales</taxon>
        <taxon>Pseudonocardiaceae</taxon>
        <taxon>Saccharothrix</taxon>
    </lineage>
</organism>
<feature type="domain" description="HTH cro/C1-type" evidence="1">
    <location>
        <begin position="42"/>
        <end position="95"/>
    </location>
</feature>
<accession>K0KAX9</accession>
<dbReference type="SMART" id="SM00530">
    <property type="entry name" value="HTH_XRE"/>
    <property type="match status" value="1"/>
</dbReference>
<sequence>MRSKGFPYPNACHRARFRVNLTQVVDYRLESTMDAMPLGARLRELRMAQGVSLSELARRTHYSKGYLSKVENGVQAPSSTLVRQCDGALEAGGELIARCRRDEPRTTVPGRGPDDDNGRNWMLHMDDQGSLWFRPMGRRQALATGAASILVLGGSGSVRSLPGEEAVAAFTTMFGHVRSLGQQSMPDVVLPTLVAQTQTLRALAADASGRVRRDLLVLASRYAEYTGWMAQEAGRTEAALWWTDAAVELAEAGGDDEVAAYSLVRQALVTMYADRADDTVALARRAYGHPAAGARVRGLAAQREAQGHAINGRASECLHALDRAEALLDRADDSDPSTRLGSTTLANPVRLTRAWCLHDLGRTAEAVDLFDRELSATPPGARRFRARWQARRTLSVALSGELEQACSMIPGLLEECARVGSATIRTDLSALSRTLIRHLADPAVRGVYPALSAALQTPA</sequence>
<dbReference type="InterPro" id="IPR011990">
    <property type="entry name" value="TPR-like_helical_dom_sf"/>
</dbReference>
<dbReference type="Proteomes" id="UP000006281">
    <property type="component" value="Chromosome"/>
</dbReference>
<protein>
    <submittedName>
        <fullName evidence="2">Putative transcriptional regulator</fullName>
    </submittedName>
</protein>
<evidence type="ECO:0000313" key="3">
    <source>
        <dbReference type="Proteomes" id="UP000006281"/>
    </source>
</evidence>
<dbReference type="GO" id="GO:0003677">
    <property type="term" value="F:DNA binding"/>
    <property type="evidence" value="ECO:0007669"/>
    <property type="project" value="InterPro"/>
</dbReference>
<gene>
    <name evidence="2" type="ordered locus">BN6_67370</name>
</gene>
<dbReference type="KEGG" id="sesp:BN6_67370"/>
<dbReference type="HOGENOM" id="CLU_050691_0_0_11"/>